<organism evidence="2 3">
    <name type="scientific">Mycobacterium uberis</name>
    <dbReference type="NCBI Taxonomy" id="2162698"/>
    <lineage>
        <taxon>Bacteria</taxon>
        <taxon>Bacillati</taxon>
        <taxon>Actinomycetota</taxon>
        <taxon>Actinomycetes</taxon>
        <taxon>Mycobacteriales</taxon>
        <taxon>Mycobacteriaceae</taxon>
        <taxon>Mycobacterium</taxon>
    </lineage>
</organism>
<evidence type="ECO:0000256" key="1">
    <source>
        <dbReference type="SAM" id="MobiDB-lite"/>
    </source>
</evidence>
<comment type="caution">
    <text evidence="2">The sequence shown here is derived from an EMBL/GenBank/DDBJ whole genome shotgun (WGS) entry which is preliminary data.</text>
</comment>
<dbReference type="Proteomes" id="UP000258522">
    <property type="component" value="Unassembled WGS sequence"/>
</dbReference>
<proteinExistence type="predicted"/>
<feature type="region of interest" description="Disordered" evidence="1">
    <location>
        <begin position="1"/>
        <end position="23"/>
    </location>
</feature>
<dbReference type="OrthoDB" id="4772393at2"/>
<keyword evidence="3" id="KW-1185">Reference proteome</keyword>
<evidence type="ECO:0000313" key="2">
    <source>
        <dbReference type="EMBL" id="RFD26053.1"/>
    </source>
</evidence>
<sequence>MRVTEDTTSITDPETPESLTPSALGGNYVGTLESFAPQVKRAILVWDAPNLDMSLSSILGHRLTALVHPRFDAPGRWLLTRTAEVAACYPDNTIELEATVFTNTAPGSADVVQPWVAGLRNMGFPVFVKLKIDVDRDMLTHIEQRYNEGRAALVVASANSQTFRQPLEEITRAGIDIQMIEFREHTSWTLTSDTLEIVDLEDIADVFREPLPRIGLDSLPEQGAWLQPFPAAVCAIELVCVTLAR</sequence>
<dbReference type="AlphaFoldDB" id="A0A3E1HHX3"/>
<gene>
    <name evidence="2" type="ORF">MUBE_06305</name>
</gene>
<dbReference type="EMBL" id="QAYL01000007">
    <property type="protein sequence ID" value="RFD26053.1"/>
    <property type="molecule type" value="Genomic_DNA"/>
</dbReference>
<reference evidence="2 3" key="1">
    <citation type="submission" date="2018-07" db="EMBL/GenBank/DDBJ databases">
        <title>Whole genome sequence of Mycobacterium uberis.</title>
        <authorList>
            <person name="Benjak A."/>
        </authorList>
    </citation>
    <scope>NUCLEOTIDE SEQUENCE [LARGE SCALE GENOMIC DNA]</scope>
    <source>
        <strain evidence="2 3">Jura</strain>
    </source>
</reference>
<protein>
    <submittedName>
        <fullName evidence="2">NYN domain-containing protein</fullName>
    </submittedName>
</protein>
<feature type="compositionally biased region" description="Polar residues" evidence="1">
    <location>
        <begin position="1"/>
        <end position="21"/>
    </location>
</feature>
<accession>A0A3E1HHX3</accession>
<evidence type="ECO:0000313" key="3">
    <source>
        <dbReference type="Proteomes" id="UP000258522"/>
    </source>
</evidence>
<name>A0A3E1HHX3_9MYCO</name>